<keyword evidence="1" id="KW-1133">Transmembrane helix</keyword>
<accession>A0A1R0WU66</accession>
<dbReference type="Proteomes" id="UP000187465">
    <property type="component" value="Unassembled WGS sequence"/>
</dbReference>
<gene>
    <name evidence="2" type="ORF">BJP51_06990</name>
</gene>
<feature type="transmembrane region" description="Helical" evidence="1">
    <location>
        <begin position="20"/>
        <end position="40"/>
    </location>
</feature>
<evidence type="ECO:0000256" key="1">
    <source>
        <dbReference type="SAM" id="Phobius"/>
    </source>
</evidence>
<dbReference type="RefSeq" id="WP_036678279.1">
    <property type="nucleotide sequence ID" value="NZ_CP009428.1"/>
</dbReference>
<proteinExistence type="predicted"/>
<dbReference type="Pfam" id="PF10754">
    <property type="entry name" value="DUF2569"/>
    <property type="match status" value="1"/>
</dbReference>
<dbReference type="GeneID" id="31571283"/>
<dbReference type="KEGG" id="pod:PODO_13875"/>
<feature type="transmembrane region" description="Helical" evidence="1">
    <location>
        <begin position="139"/>
        <end position="157"/>
    </location>
</feature>
<protein>
    <recommendedName>
        <fullName evidence="4">DUF2569 domain-containing protein</fullName>
    </recommendedName>
</protein>
<keyword evidence="1" id="KW-0812">Transmembrane</keyword>
<sequence length="168" mass="19224">METNLNEKKNDYKPLGISGLGGWLILVQIGLYGTIIIQLMQLFQDSFTAFDADIWTAFTSKGSDFYHPLWGFIIVFETTFNIAILAFSVYILINFYRKKAFLPRLLIIFYIAIPVVGIIDVVLLYQIPLARELGNGDSLKRIIRSAFTCAIWTAYLLKSERVHNTFVK</sequence>
<feature type="transmembrane region" description="Helical" evidence="1">
    <location>
        <begin position="105"/>
        <end position="127"/>
    </location>
</feature>
<comment type="caution">
    <text evidence="2">The sequence shown here is derived from an EMBL/GenBank/DDBJ whole genome shotgun (WGS) entry which is preliminary data.</text>
</comment>
<evidence type="ECO:0000313" key="3">
    <source>
        <dbReference type="Proteomes" id="UP000187465"/>
    </source>
</evidence>
<reference evidence="2 3" key="1">
    <citation type="submission" date="2016-10" db="EMBL/GenBank/DDBJ databases">
        <title>Paenibacillus species isolates.</title>
        <authorList>
            <person name="Beno S.M."/>
        </authorList>
    </citation>
    <scope>NUCLEOTIDE SEQUENCE [LARGE SCALE GENOMIC DNA]</scope>
    <source>
        <strain evidence="2 3">FSL H7-0604</strain>
    </source>
</reference>
<evidence type="ECO:0000313" key="2">
    <source>
        <dbReference type="EMBL" id="OMD21371.1"/>
    </source>
</evidence>
<dbReference type="InterPro" id="IPR019690">
    <property type="entry name" value="DUF2569"/>
</dbReference>
<dbReference type="EMBL" id="MKQP01000078">
    <property type="protein sequence ID" value="OMD21371.1"/>
    <property type="molecule type" value="Genomic_DNA"/>
</dbReference>
<evidence type="ECO:0008006" key="4">
    <source>
        <dbReference type="Google" id="ProtNLM"/>
    </source>
</evidence>
<organism evidence="2 3">
    <name type="scientific">Paenibacillus odorifer</name>
    <dbReference type="NCBI Taxonomy" id="189426"/>
    <lineage>
        <taxon>Bacteria</taxon>
        <taxon>Bacillati</taxon>
        <taxon>Bacillota</taxon>
        <taxon>Bacilli</taxon>
        <taxon>Bacillales</taxon>
        <taxon>Paenibacillaceae</taxon>
        <taxon>Paenibacillus</taxon>
    </lineage>
</organism>
<keyword evidence="1" id="KW-0472">Membrane</keyword>
<dbReference type="AlphaFoldDB" id="A0A1R0WU66"/>
<feature type="transmembrane region" description="Helical" evidence="1">
    <location>
        <begin position="69"/>
        <end position="93"/>
    </location>
</feature>
<name>A0A1R0WU66_9BACL</name>